<dbReference type="HOGENOM" id="CLU_3300039_0_0_1"/>
<dbReference type="InParanoid" id="D7EKE6"/>
<evidence type="ECO:0000256" key="1">
    <source>
        <dbReference type="SAM" id="MobiDB-lite"/>
    </source>
</evidence>
<protein>
    <submittedName>
        <fullName evidence="2">Uncharacterized protein</fullName>
    </submittedName>
</protein>
<feature type="region of interest" description="Disordered" evidence="1">
    <location>
        <begin position="1"/>
        <end position="24"/>
    </location>
</feature>
<evidence type="ECO:0000313" key="3">
    <source>
        <dbReference type="Proteomes" id="UP000007266"/>
    </source>
</evidence>
<dbReference type="Proteomes" id="UP000007266">
    <property type="component" value="Linkage group 3"/>
</dbReference>
<keyword evidence="3" id="KW-1185">Reference proteome</keyword>
<reference evidence="2 3" key="1">
    <citation type="journal article" date="2008" name="Nature">
        <title>The genome of the model beetle and pest Tribolium castaneum.</title>
        <authorList>
            <consortium name="Tribolium Genome Sequencing Consortium"/>
            <person name="Richards S."/>
            <person name="Gibbs R.A."/>
            <person name="Weinstock G.M."/>
            <person name="Brown S.J."/>
            <person name="Denell R."/>
            <person name="Beeman R.W."/>
            <person name="Gibbs R."/>
            <person name="Beeman R.W."/>
            <person name="Brown S.J."/>
            <person name="Bucher G."/>
            <person name="Friedrich M."/>
            <person name="Grimmelikhuijzen C.J."/>
            <person name="Klingler M."/>
            <person name="Lorenzen M."/>
            <person name="Richards S."/>
            <person name="Roth S."/>
            <person name="Schroder R."/>
            <person name="Tautz D."/>
            <person name="Zdobnov E.M."/>
            <person name="Muzny D."/>
            <person name="Gibbs R.A."/>
            <person name="Weinstock G.M."/>
            <person name="Attaway T."/>
            <person name="Bell S."/>
            <person name="Buhay C.J."/>
            <person name="Chandrabose M.N."/>
            <person name="Chavez D."/>
            <person name="Clerk-Blankenburg K.P."/>
            <person name="Cree A."/>
            <person name="Dao M."/>
            <person name="Davis C."/>
            <person name="Chacko J."/>
            <person name="Dinh H."/>
            <person name="Dugan-Rocha S."/>
            <person name="Fowler G."/>
            <person name="Garner T.T."/>
            <person name="Garnes J."/>
            <person name="Gnirke A."/>
            <person name="Hawes A."/>
            <person name="Hernandez J."/>
            <person name="Hines S."/>
            <person name="Holder M."/>
            <person name="Hume J."/>
            <person name="Jhangiani S.N."/>
            <person name="Joshi V."/>
            <person name="Khan Z.M."/>
            <person name="Jackson L."/>
            <person name="Kovar C."/>
            <person name="Kowis A."/>
            <person name="Lee S."/>
            <person name="Lewis L.R."/>
            <person name="Margolis J."/>
            <person name="Morgan M."/>
            <person name="Nazareth L.V."/>
            <person name="Nguyen N."/>
            <person name="Okwuonu G."/>
            <person name="Parker D."/>
            <person name="Richards S."/>
            <person name="Ruiz S.J."/>
            <person name="Santibanez J."/>
            <person name="Savard J."/>
            <person name="Scherer S.E."/>
            <person name="Schneider B."/>
            <person name="Sodergren E."/>
            <person name="Tautz D."/>
            <person name="Vattahil S."/>
            <person name="Villasana D."/>
            <person name="White C.S."/>
            <person name="Wright R."/>
            <person name="Park Y."/>
            <person name="Beeman R.W."/>
            <person name="Lord J."/>
            <person name="Oppert B."/>
            <person name="Lorenzen M."/>
            <person name="Brown S."/>
            <person name="Wang L."/>
            <person name="Savard J."/>
            <person name="Tautz D."/>
            <person name="Richards S."/>
            <person name="Weinstock G."/>
            <person name="Gibbs R.A."/>
            <person name="Liu Y."/>
            <person name="Worley K."/>
            <person name="Weinstock G."/>
            <person name="Elsik C.G."/>
            <person name="Reese J.T."/>
            <person name="Elhaik E."/>
            <person name="Landan G."/>
            <person name="Graur D."/>
            <person name="Arensburger P."/>
            <person name="Atkinson P."/>
            <person name="Beeman R.W."/>
            <person name="Beidler J."/>
            <person name="Brown S.J."/>
            <person name="Demuth J.P."/>
            <person name="Drury D.W."/>
            <person name="Du Y.Z."/>
            <person name="Fujiwara H."/>
            <person name="Lorenzen M."/>
            <person name="Maselli V."/>
            <person name="Osanai M."/>
            <person name="Park Y."/>
            <person name="Robertson H.M."/>
            <person name="Tu Z."/>
            <person name="Wang J.J."/>
            <person name="Wang S."/>
            <person name="Richards S."/>
            <person name="Song H."/>
            <person name="Zhang L."/>
            <person name="Sodergren E."/>
            <person name="Werner D."/>
            <person name="Stanke M."/>
            <person name="Morgenstern B."/>
            <person name="Solovyev V."/>
            <person name="Kosarev P."/>
            <person name="Brown G."/>
            <person name="Chen H.C."/>
            <person name="Ermolaeva O."/>
            <person name="Hlavina W."/>
            <person name="Kapustin Y."/>
            <person name="Kiryutin B."/>
            <person name="Kitts P."/>
            <person name="Maglott D."/>
            <person name="Pruitt K."/>
            <person name="Sapojnikov V."/>
            <person name="Souvorov A."/>
            <person name="Mackey A.J."/>
            <person name="Waterhouse R.M."/>
            <person name="Wyder S."/>
            <person name="Zdobnov E.M."/>
            <person name="Zdobnov E.M."/>
            <person name="Wyder S."/>
            <person name="Kriventseva E.V."/>
            <person name="Kadowaki T."/>
            <person name="Bork P."/>
            <person name="Aranda M."/>
            <person name="Bao R."/>
            <person name="Beermann A."/>
            <person name="Berns N."/>
            <person name="Bolognesi R."/>
            <person name="Bonneton F."/>
            <person name="Bopp D."/>
            <person name="Brown S.J."/>
            <person name="Bucher G."/>
            <person name="Butts T."/>
            <person name="Chaumot A."/>
            <person name="Denell R.E."/>
            <person name="Ferrier D.E."/>
            <person name="Friedrich M."/>
            <person name="Gordon C.M."/>
            <person name="Jindra M."/>
            <person name="Klingler M."/>
            <person name="Lan Q."/>
            <person name="Lattorff H.M."/>
            <person name="Laudet V."/>
            <person name="von Levetsow C."/>
            <person name="Liu Z."/>
            <person name="Lutz R."/>
            <person name="Lynch J.A."/>
            <person name="da Fonseca R.N."/>
            <person name="Posnien N."/>
            <person name="Reuter R."/>
            <person name="Roth S."/>
            <person name="Savard J."/>
            <person name="Schinko J.B."/>
            <person name="Schmitt C."/>
            <person name="Schoppmeier M."/>
            <person name="Schroder R."/>
            <person name="Shippy T.D."/>
            <person name="Simonnet F."/>
            <person name="Marques-Souza H."/>
            <person name="Tautz D."/>
            <person name="Tomoyasu Y."/>
            <person name="Trauner J."/>
            <person name="Van der Zee M."/>
            <person name="Vervoort M."/>
            <person name="Wittkopp N."/>
            <person name="Wimmer E.A."/>
            <person name="Yang X."/>
            <person name="Jones A.K."/>
            <person name="Sattelle D.B."/>
            <person name="Ebert P.R."/>
            <person name="Nelson D."/>
            <person name="Scott J.G."/>
            <person name="Beeman R.W."/>
            <person name="Muthukrishnan S."/>
            <person name="Kramer K.J."/>
            <person name="Arakane Y."/>
            <person name="Beeman R.W."/>
            <person name="Zhu Q."/>
            <person name="Hogenkamp D."/>
            <person name="Dixit R."/>
            <person name="Oppert B."/>
            <person name="Jiang H."/>
            <person name="Zou Z."/>
            <person name="Marshall J."/>
            <person name="Elpidina E."/>
            <person name="Vinokurov K."/>
            <person name="Oppert C."/>
            <person name="Zou Z."/>
            <person name="Evans J."/>
            <person name="Lu Z."/>
            <person name="Zhao P."/>
            <person name="Sumathipala N."/>
            <person name="Altincicek B."/>
            <person name="Vilcinskas A."/>
            <person name="Williams M."/>
            <person name="Hultmark D."/>
            <person name="Hetru C."/>
            <person name="Jiang H."/>
            <person name="Grimmelikhuijzen C.J."/>
            <person name="Hauser F."/>
            <person name="Cazzamali G."/>
            <person name="Williamson M."/>
            <person name="Park Y."/>
            <person name="Li B."/>
            <person name="Tanaka Y."/>
            <person name="Predel R."/>
            <person name="Neupert S."/>
            <person name="Schachtner J."/>
            <person name="Verleyen P."/>
            <person name="Raible F."/>
            <person name="Bork P."/>
            <person name="Friedrich M."/>
            <person name="Walden K.K."/>
            <person name="Robertson H.M."/>
            <person name="Angeli S."/>
            <person name="Foret S."/>
            <person name="Bucher G."/>
            <person name="Schuetz S."/>
            <person name="Maleszka R."/>
            <person name="Wimmer E.A."/>
            <person name="Beeman R.W."/>
            <person name="Lorenzen M."/>
            <person name="Tomoyasu Y."/>
            <person name="Miller S.C."/>
            <person name="Grossmann D."/>
            <person name="Bucher G."/>
        </authorList>
    </citation>
    <scope>NUCLEOTIDE SEQUENCE [LARGE SCALE GENOMIC DNA]</scope>
    <source>
        <strain evidence="2 3">Georgia GA2</strain>
    </source>
</reference>
<name>D7EKE6_TRICA</name>
<accession>D7EKE6</accession>
<dbReference type="EMBL" id="KQ971327">
    <property type="protein sequence ID" value="EFA13103.1"/>
    <property type="molecule type" value="Genomic_DNA"/>
</dbReference>
<proteinExistence type="predicted"/>
<reference evidence="2 3" key="2">
    <citation type="journal article" date="2010" name="Nucleic Acids Res.">
        <title>BeetleBase in 2010: revisions to provide comprehensive genomic information for Tribolium castaneum.</title>
        <authorList>
            <person name="Kim H.S."/>
            <person name="Murphy T."/>
            <person name="Xia J."/>
            <person name="Caragea D."/>
            <person name="Park Y."/>
            <person name="Beeman R.W."/>
            <person name="Lorenzen M.D."/>
            <person name="Butcher S."/>
            <person name="Manak J.R."/>
            <person name="Brown S.J."/>
        </authorList>
    </citation>
    <scope>GENOME REANNOTATION</scope>
    <source>
        <strain evidence="2 3">Georgia GA2</strain>
    </source>
</reference>
<evidence type="ECO:0000313" key="2">
    <source>
        <dbReference type="EMBL" id="EFA13103.1"/>
    </source>
</evidence>
<sequence length="40" mass="4791">MVLEQRVNQKREPDEYRPRMSTDSECAPTQCCKLFGMYSY</sequence>
<gene>
    <name evidence="2" type="primary">GLEAN_16326</name>
    <name evidence="2" type="ORF">TcasGA2_TC016326</name>
</gene>
<feature type="compositionally biased region" description="Basic and acidic residues" evidence="1">
    <location>
        <begin position="7"/>
        <end position="22"/>
    </location>
</feature>
<organism evidence="2 3">
    <name type="scientific">Tribolium castaneum</name>
    <name type="common">Red flour beetle</name>
    <dbReference type="NCBI Taxonomy" id="7070"/>
    <lineage>
        <taxon>Eukaryota</taxon>
        <taxon>Metazoa</taxon>
        <taxon>Ecdysozoa</taxon>
        <taxon>Arthropoda</taxon>
        <taxon>Hexapoda</taxon>
        <taxon>Insecta</taxon>
        <taxon>Pterygota</taxon>
        <taxon>Neoptera</taxon>
        <taxon>Endopterygota</taxon>
        <taxon>Coleoptera</taxon>
        <taxon>Polyphaga</taxon>
        <taxon>Cucujiformia</taxon>
        <taxon>Tenebrionidae</taxon>
        <taxon>Tenebrionidae incertae sedis</taxon>
        <taxon>Tribolium</taxon>
    </lineage>
</organism>
<dbReference type="AlphaFoldDB" id="D7EKE6"/>